<evidence type="ECO:0000256" key="3">
    <source>
        <dbReference type="ARBA" id="ARBA00022989"/>
    </source>
</evidence>
<evidence type="ECO:0000256" key="1">
    <source>
        <dbReference type="ARBA" id="ARBA00004127"/>
    </source>
</evidence>
<dbReference type="RefSeq" id="WP_106206915.1">
    <property type="nucleotide sequence ID" value="NZ_PVZF01000001.1"/>
</dbReference>
<evidence type="ECO:0000313" key="6">
    <source>
        <dbReference type="EMBL" id="PRY18449.1"/>
    </source>
</evidence>
<feature type="domain" description="DUF1232" evidence="5">
    <location>
        <begin position="45"/>
        <end position="77"/>
    </location>
</feature>
<accession>A0A2T0RBB9</accession>
<dbReference type="AlphaFoldDB" id="A0A2T0RBB9"/>
<reference evidence="6 7" key="1">
    <citation type="submission" date="2018-03" db="EMBL/GenBank/DDBJ databases">
        <title>Genomic Encyclopedia of Archaeal and Bacterial Type Strains, Phase II (KMG-II): from individual species to whole genera.</title>
        <authorList>
            <person name="Goeker M."/>
        </authorList>
    </citation>
    <scope>NUCLEOTIDE SEQUENCE [LARGE SCALE GENOMIC DNA]</scope>
    <source>
        <strain evidence="6 7">DSM 19711</strain>
    </source>
</reference>
<keyword evidence="3" id="KW-1133">Transmembrane helix</keyword>
<dbReference type="InterPro" id="IPR010652">
    <property type="entry name" value="DUF1232"/>
</dbReference>
<dbReference type="Pfam" id="PF06803">
    <property type="entry name" value="DUF1232"/>
    <property type="match status" value="1"/>
</dbReference>
<evidence type="ECO:0000256" key="2">
    <source>
        <dbReference type="ARBA" id="ARBA00022692"/>
    </source>
</evidence>
<keyword evidence="2" id="KW-0812">Transmembrane</keyword>
<name>A0A2T0RBB9_9ACTN</name>
<dbReference type="GO" id="GO:0012505">
    <property type="term" value="C:endomembrane system"/>
    <property type="evidence" value="ECO:0007669"/>
    <property type="project" value="UniProtKB-SubCell"/>
</dbReference>
<dbReference type="OrthoDB" id="5147173at2"/>
<comment type="subcellular location">
    <subcellularLocation>
        <location evidence="1">Endomembrane system</location>
        <topology evidence="1">Multi-pass membrane protein</topology>
    </subcellularLocation>
</comment>
<dbReference type="Proteomes" id="UP000238083">
    <property type="component" value="Unassembled WGS sequence"/>
</dbReference>
<sequence length="107" mass="11378">MKPALRAVPVVDLRTAGRLRLLPAMVRDAVSGRWSGPGRRRLAGAAVGTLYLLSPVDAVPELWLPVVGLLDDGLVAAYVAASVRAATDDYVRRPASADPGVHRRRGD</sequence>
<proteinExistence type="predicted"/>
<organism evidence="6 7">
    <name type="scientific">Kineococcus rhizosphaerae</name>
    <dbReference type="NCBI Taxonomy" id="559628"/>
    <lineage>
        <taxon>Bacteria</taxon>
        <taxon>Bacillati</taxon>
        <taxon>Actinomycetota</taxon>
        <taxon>Actinomycetes</taxon>
        <taxon>Kineosporiales</taxon>
        <taxon>Kineosporiaceae</taxon>
        <taxon>Kineococcus</taxon>
    </lineage>
</organism>
<dbReference type="EMBL" id="PVZF01000001">
    <property type="protein sequence ID" value="PRY18449.1"/>
    <property type="molecule type" value="Genomic_DNA"/>
</dbReference>
<protein>
    <submittedName>
        <fullName evidence="6">Uncharacterized protein DUF1232</fullName>
    </submittedName>
</protein>
<gene>
    <name evidence="6" type="ORF">CLV37_101694</name>
</gene>
<evidence type="ECO:0000256" key="4">
    <source>
        <dbReference type="ARBA" id="ARBA00023136"/>
    </source>
</evidence>
<keyword evidence="4" id="KW-0472">Membrane</keyword>
<keyword evidence="7" id="KW-1185">Reference proteome</keyword>
<evidence type="ECO:0000313" key="7">
    <source>
        <dbReference type="Proteomes" id="UP000238083"/>
    </source>
</evidence>
<evidence type="ECO:0000259" key="5">
    <source>
        <dbReference type="Pfam" id="PF06803"/>
    </source>
</evidence>
<comment type="caution">
    <text evidence="6">The sequence shown here is derived from an EMBL/GenBank/DDBJ whole genome shotgun (WGS) entry which is preliminary data.</text>
</comment>